<gene>
    <name evidence="1" type="ORF">GWI33_013899</name>
</gene>
<evidence type="ECO:0000313" key="1">
    <source>
        <dbReference type="EMBL" id="KAF7273384.1"/>
    </source>
</evidence>
<evidence type="ECO:0008006" key="3">
    <source>
        <dbReference type="Google" id="ProtNLM"/>
    </source>
</evidence>
<dbReference type="PANTHER" id="PTHR36300:SF1">
    <property type="entry name" value="RAW, ISOFORM A"/>
    <property type="match status" value="1"/>
</dbReference>
<dbReference type="FunFam" id="3.40.50.450:FF:000017">
    <property type="entry name" value="Raw, isoform D"/>
    <property type="match status" value="1"/>
</dbReference>
<accession>A0A834I3Q6</accession>
<dbReference type="Proteomes" id="UP000625711">
    <property type="component" value="Unassembled WGS sequence"/>
</dbReference>
<dbReference type="PANTHER" id="PTHR36300">
    <property type="entry name" value="RAW, ISOFORM A"/>
    <property type="match status" value="1"/>
</dbReference>
<evidence type="ECO:0000313" key="2">
    <source>
        <dbReference type="Proteomes" id="UP000625711"/>
    </source>
</evidence>
<dbReference type="Gene3D" id="3.40.50.450">
    <property type="match status" value="2"/>
</dbReference>
<protein>
    <recommendedName>
        <fullName evidence="3">Nucleoside 2-deoxyribosyltransferase like protein</fullName>
    </recommendedName>
</protein>
<dbReference type="OrthoDB" id="6493944at2759"/>
<dbReference type="InterPro" id="IPR039470">
    <property type="entry name" value="Nuc_deoxyri_tr2"/>
</dbReference>
<dbReference type="GO" id="GO:0005886">
    <property type="term" value="C:plasma membrane"/>
    <property type="evidence" value="ECO:0007669"/>
    <property type="project" value="TreeGrafter"/>
</dbReference>
<comment type="caution">
    <text evidence="1">The sequence shown here is derived from an EMBL/GenBank/DDBJ whole genome shotgun (WGS) entry which is preliminary data.</text>
</comment>
<organism evidence="1 2">
    <name type="scientific">Rhynchophorus ferrugineus</name>
    <name type="common">Red palm weevil</name>
    <name type="synonym">Curculio ferrugineus</name>
    <dbReference type="NCBI Taxonomy" id="354439"/>
    <lineage>
        <taxon>Eukaryota</taxon>
        <taxon>Metazoa</taxon>
        <taxon>Ecdysozoa</taxon>
        <taxon>Arthropoda</taxon>
        <taxon>Hexapoda</taxon>
        <taxon>Insecta</taxon>
        <taxon>Pterygota</taxon>
        <taxon>Neoptera</taxon>
        <taxon>Endopterygota</taxon>
        <taxon>Coleoptera</taxon>
        <taxon>Polyphaga</taxon>
        <taxon>Cucujiformia</taxon>
        <taxon>Curculionidae</taxon>
        <taxon>Dryophthorinae</taxon>
        <taxon>Rhynchophorus</taxon>
    </lineage>
</organism>
<dbReference type="Pfam" id="PF15891">
    <property type="entry name" value="Nuc_deoxyri_tr2"/>
    <property type="match status" value="2"/>
</dbReference>
<proteinExistence type="predicted"/>
<keyword evidence="2" id="KW-1185">Reference proteome</keyword>
<sequence length="612" mass="69699">MVQKKENILNRSWPTKRLPISGEVYKAICMRLGDIQNIPRESVKTLFNDMQLFPTDNEVRTMMQCVRQCRNGPNQTLSFGEFCILVREMQSLQKPKIHRKSMQQKLNKCPKSKCEVFLGGSCNPTTWRADTAIPELEKHGISFYNPQVSMWAPELLAQEHDAKQSASVLLFVIDSQTRSTVGMLEVAYLVASGRCVIVVAQPYKKGQSIMGETISNKEYHDLVQGQKSLLDLIKSKGVQIHSNLTTALQCTAEILKSASSNGRSPDEQIMYKLRRLREVYDSYNGQMKLYDVIGAYHKLTNRSLETSKLFNYRNFQNLYNNISRPNGTENDGDINRKDTNDTISFEKFCVLMAELSTENCSMCNVERRDYMRPLFWSCALLKTRYVVTNMVLQPISNALAWATQGFPRNQCHATDPTRGRCAVDQSQVTDNSTNQEQLHDVYLGGSLFTNIPWRDTIAIPLLKKHGIQYYNPALREGDLSSEVTNNDTPHEDIIGWRQKIDQSKIALFVITNDTRSLTSMITAAHYIGSGKDVVLCIEQLNSENCLVANERLTKTAIKDYNRARAYLRDVAERRQVPVFDTPEEAVRCVLTKMMKSVALDQRNQLCIANYGR</sequence>
<name>A0A834I3Q6_RHYFE</name>
<dbReference type="EMBL" id="JAACXV010013455">
    <property type="protein sequence ID" value="KAF7273384.1"/>
    <property type="molecule type" value="Genomic_DNA"/>
</dbReference>
<reference evidence="1" key="1">
    <citation type="submission" date="2020-08" db="EMBL/GenBank/DDBJ databases">
        <title>Genome sequencing and assembly of the red palm weevil Rhynchophorus ferrugineus.</title>
        <authorList>
            <person name="Dias G.B."/>
            <person name="Bergman C.M."/>
            <person name="Manee M."/>
        </authorList>
    </citation>
    <scope>NUCLEOTIDE SEQUENCE</scope>
    <source>
        <strain evidence="1">AA-2017</strain>
        <tissue evidence="1">Whole larva</tissue>
    </source>
</reference>
<dbReference type="AlphaFoldDB" id="A0A834I3Q6"/>